<dbReference type="Gene3D" id="1.10.132.30">
    <property type="match status" value="1"/>
</dbReference>
<evidence type="ECO:0000256" key="4">
    <source>
        <dbReference type="ARBA" id="ARBA00022695"/>
    </source>
</evidence>
<organism evidence="6 7">
    <name type="scientific">Crepidotus variabilis</name>
    <dbReference type="NCBI Taxonomy" id="179855"/>
    <lineage>
        <taxon>Eukaryota</taxon>
        <taxon>Fungi</taxon>
        <taxon>Dikarya</taxon>
        <taxon>Basidiomycota</taxon>
        <taxon>Agaricomycotina</taxon>
        <taxon>Agaricomycetes</taxon>
        <taxon>Agaricomycetidae</taxon>
        <taxon>Agaricales</taxon>
        <taxon>Agaricineae</taxon>
        <taxon>Crepidotaceae</taxon>
        <taxon>Crepidotus</taxon>
    </lineage>
</organism>
<dbReference type="EMBL" id="MU157966">
    <property type="protein sequence ID" value="KAF9522016.1"/>
    <property type="molecule type" value="Genomic_DNA"/>
</dbReference>
<evidence type="ECO:0000313" key="7">
    <source>
        <dbReference type="Proteomes" id="UP000807306"/>
    </source>
</evidence>
<accession>A0A9P6JI40</accession>
<protein>
    <recommendedName>
        <fullName evidence="1">DNA-directed RNA polymerase</fullName>
        <ecNumber evidence="1">2.7.7.6</ecNumber>
    </recommendedName>
</protein>
<evidence type="ECO:0000256" key="5">
    <source>
        <dbReference type="ARBA" id="ARBA00023163"/>
    </source>
</evidence>
<keyword evidence="2" id="KW-0240">DNA-directed RNA polymerase</keyword>
<reference evidence="6" key="1">
    <citation type="submission" date="2020-11" db="EMBL/GenBank/DDBJ databases">
        <authorList>
            <consortium name="DOE Joint Genome Institute"/>
            <person name="Ahrendt S."/>
            <person name="Riley R."/>
            <person name="Andreopoulos W."/>
            <person name="Labutti K."/>
            <person name="Pangilinan J."/>
            <person name="Ruiz-Duenas F.J."/>
            <person name="Barrasa J.M."/>
            <person name="Sanchez-Garcia M."/>
            <person name="Camarero S."/>
            <person name="Miyauchi S."/>
            <person name="Serrano A."/>
            <person name="Linde D."/>
            <person name="Babiker R."/>
            <person name="Drula E."/>
            <person name="Ayuso-Fernandez I."/>
            <person name="Pacheco R."/>
            <person name="Padilla G."/>
            <person name="Ferreira P."/>
            <person name="Barriuso J."/>
            <person name="Kellner H."/>
            <person name="Castanera R."/>
            <person name="Alfaro M."/>
            <person name="Ramirez L."/>
            <person name="Pisabarro A.G."/>
            <person name="Kuo A."/>
            <person name="Tritt A."/>
            <person name="Lipzen A."/>
            <person name="He G."/>
            <person name="Yan M."/>
            <person name="Ng V."/>
            <person name="Cullen D."/>
            <person name="Martin F."/>
            <person name="Rosso M.-N."/>
            <person name="Henrissat B."/>
            <person name="Hibbett D."/>
            <person name="Martinez A.T."/>
            <person name="Grigoriev I.V."/>
        </authorList>
    </citation>
    <scope>NUCLEOTIDE SEQUENCE</scope>
    <source>
        <strain evidence="6">CBS 506.95</strain>
    </source>
</reference>
<evidence type="ECO:0000256" key="3">
    <source>
        <dbReference type="ARBA" id="ARBA00022679"/>
    </source>
</evidence>
<evidence type="ECO:0000256" key="2">
    <source>
        <dbReference type="ARBA" id="ARBA00022478"/>
    </source>
</evidence>
<keyword evidence="3" id="KW-0808">Transferase</keyword>
<evidence type="ECO:0000256" key="1">
    <source>
        <dbReference type="ARBA" id="ARBA00012418"/>
    </source>
</evidence>
<dbReference type="EC" id="2.7.7.6" evidence="1"/>
<keyword evidence="7" id="KW-1185">Reference proteome</keyword>
<name>A0A9P6JI40_9AGAR</name>
<dbReference type="OrthoDB" id="2653609at2759"/>
<dbReference type="AlphaFoldDB" id="A0A9P6JI40"/>
<dbReference type="InterPro" id="IPR038120">
    <property type="entry name" value="Rpb1_funnel_sf"/>
</dbReference>
<dbReference type="Proteomes" id="UP000807306">
    <property type="component" value="Unassembled WGS sequence"/>
</dbReference>
<gene>
    <name evidence="6" type="ORF">CPB83DRAFT_900019</name>
</gene>
<dbReference type="GO" id="GO:0003899">
    <property type="term" value="F:DNA-directed RNA polymerase activity"/>
    <property type="evidence" value="ECO:0007669"/>
    <property type="project" value="UniProtKB-EC"/>
</dbReference>
<sequence>MSFITQTIAARKGDVAKIIDDATYNRLKASPGMTIRESFESKIERELNLARDKSEPAGIVGRLMNSGSDWFSSRTSRQYHAELLYTSKSIVEPAIQTTLDIFH</sequence>
<dbReference type="GO" id="GO:0000428">
    <property type="term" value="C:DNA-directed RNA polymerase complex"/>
    <property type="evidence" value="ECO:0007669"/>
    <property type="project" value="UniProtKB-KW"/>
</dbReference>
<proteinExistence type="predicted"/>
<evidence type="ECO:0000313" key="6">
    <source>
        <dbReference type="EMBL" id="KAF9522016.1"/>
    </source>
</evidence>
<keyword evidence="4" id="KW-0548">Nucleotidyltransferase</keyword>
<comment type="caution">
    <text evidence="6">The sequence shown here is derived from an EMBL/GenBank/DDBJ whole genome shotgun (WGS) entry which is preliminary data.</text>
</comment>
<keyword evidence="5" id="KW-0804">Transcription</keyword>